<feature type="repeat" description="WD" evidence="5">
    <location>
        <begin position="241"/>
        <end position="272"/>
    </location>
</feature>
<evidence type="ECO:0000256" key="2">
    <source>
        <dbReference type="ARBA" id="ARBA00022490"/>
    </source>
</evidence>
<reference evidence="9" key="1">
    <citation type="submission" date="2023-06" db="EMBL/GenBank/DDBJ databases">
        <title>Genome-scale phylogeny and comparative genomics of the fungal order Sordariales.</title>
        <authorList>
            <consortium name="Lawrence Berkeley National Laboratory"/>
            <person name="Hensen N."/>
            <person name="Bonometti L."/>
            <person name="Westerberg I."/>
            <person name="Brannstrom I.O."/>
            <person name="Guillou S."/>
            <person name="Cros-Aarteil S."/>
            <person name="Calhoun S."/>
            <person name="Haridas S."/>
            <person name="Kuo A."/>
            <person name="Mondo S."/>
            <person name="Pangilinan J."/>
            <person name="Riley R."/>
            <person name="LaButti K."/>
            <person name="Andreopoulos B."/>
            <person name="Lipzen A."/>
            <person name="Chen C."/>
            <person name="Yanf M."/>
            <person name="Daum C."/>
            <person name="Ng V."/>
            <person name="Clum A."/>
            <person name="Steindorff A."/>
            <person name="Ohm R."/>
            <person name="Martin F."/>
            <person name="Silar P."/>
            <person name="Natvig D."/>
            <person name="Lalanne C."/>
            <person name="Gautier V."/>
            <person name="Ament-velasquez S.L."/>
            <person name="Kruys A."/>
            <person name="Hutchinson M.I."/>
            <person name="Powell A.J."/>
            <person name="Barry K."/>
            <person name="Miller A.N."/>
            <person name="Grigoriev I.V."/>
            <person name="Debuchy R."/>
            <person name="Gladieux P."/>
            <person name="Thoren M.H."/>
            <person name="Johannesson H."/>
        </authorList>
    </citation>
    <scope>NUCLEOTIDE SEQUENCE</scope>
    <source>
        <strain evidence="9">SMH3391-2</strain>
    </source>
</reference>
<dbReference type="InterPro" id="IPR015155">
    <property type="entry name" value="PFU"/>
</dbReference>
<comment type="subcellular location">
    <subcellularLocation>
        <location evidence="1">Cytoplasm</location>
    </subcellularLocation>
</comment>
<gene>
    <name evidence="9" type="ORF">B0T17DRAFT_652201</name>
</gene>
<evidence type="ECO:0000256" key="3">
    <source>
        <dbReference type="ARBA" id="ARBA00022574"/>
    </source>
</evidence>
<dbReference type="PROSITE" id="PS51396">
    <property type="entry name" value="PUL"/>
    <property type="match status" value="1"/>
</dbReference>
<dbReference type="GO" id="GO:0010992">
    <property type="term" value="P:ubiquitin recycling"/>
    <property type="evidence" value="ECO:0007669"/>
    <property type="project" value="TreeGrafter"/>
</dbReference>
<dbReference type="FunFam" id="2.130.10.10:FF:000236">
    <property type="entry name" value="Polyubiquitin binding protein (Doa1/Ufd3)"/>
    <property type="match status" value="1"/>
</dbReference>
<dbReference type="EMBL" id="JAULSR010000002">
    <property type="protein sequence ID" value="KAK0628316.1"/>
    <property type="molecule type" value="Genomic_DNA"/>
</dbReference>
<name>A0AA39X729_9PEZI</name>
<dbReference type="GO" id="GO:0043130">
    <property type="term" value="F:ubiquitin binding"/>
    <property type="evidence" value="ECO:0007669"/>
    <property type="project" value="TreeGrafter"/>
</dbReference>
<evidence type="ECO:0000256" key="6">
    <source>
        <dbReference type="SAM" id="MobiDB-lite"/>
    </source>
</evidence>
<feature type="domain" description="PFU" evidence="7">
    <location>
        <begin position="379"/>
        <end position="475"/>
    </location>
</feature>
<dbReference type="InterPro" id="IPR038122">
    <property type="entry name" value="PFU_sf"/>
</dbReference>
<dbReference type="InterPro" id="IPR001680">
    <property type="entry name" value="WD40_rpt"/>
</dbReference>
<dbReference type="PROSITE" id="PS51394">
    <property type="entry name" value="PFU"/>
    <property type="match status" value="1"/>
</dbReference>
<evidence type="ECO:0000256" key="1">
    <source>
        <dbReference type="ARBA" id="ARBA00004496"/>
    </source>
</evidence>
<dbReference type="InterPro" id="IPR011989">
    <property type="entry name" value="ARM-like"/>
</dbReference>
<dbReference type="Pfam" id="PF00400">
    <property type="entry name" value="WD40"/>
    <property type="match status" value="5"/>
</dbReference>
<dbReference type="PANTHER" id="PTHR19849:SF0">
    <property type="entry name" value="PHOSPHOLIPASE A-2-ACTIVATING PROTEIN"/>
    <property type="match status" value="1"/>
</dbReference>
<dbReference type="Gene3D" id="3.10.20.870">
    <property type="entry name" value="PFU (PLAA family ubiquitin binding), C-terminal domain"/>
    <property type="match status" value="1"/>
</dbReference>
<dbReference type="GO" id="GO:0005634">
    <property type="term" value="C:nucleus"/>
    <property type="evidence" value="ECO:0007669"/>
    <property type="project" value="TreeGrafter"/>
</dbReference>
<evidence type="ECO:0000259" key="7">
    <source>
        <dbReference type="PROSITE" id="PS51394"/>
    </source>
</evidence>
<dbReference type="InterPro" id="IPR015943">
    <property type="entry name" value="WD40/YVTN_repeat-like_dom_sf"/>
</dbReference>
<comment type="caution">
    <text evidence="9">The sequence shown here is derived from an EMBL/GenBank/DDBJ whole genome shotgun (WGS) entry which is preliminary data.</text>
</comment>
<dbReference type="GO" id="GO:0005737">
    <property type="term" value="C:cytoplasm"/>
    <property type="evidence" value="ECO:0007669"/>
    <property type="project" value="UniProtKB-SubCell"/>
</dbReference>
<dbReference type="PROSITE" id="PS50294">
    <property type="entry name" value="WD_REPEATS_REGION"/>
    <property type="match status" value="3"/>
</dbReference>
<feature type="repeat" description="WD" evidence="5">
    <location>
        <begin position="10"/>
        <end position="40"/>
    </location>
</feature>
<keyword evidence="2" id="KW-0963">Cytoplasm</keyword>
<keyword evidence="4" id="KW-0677">Repeat</keyword>
<dbReference type="Pfam" id="PF09070">
    <property type="entry name" value="PFU"/>
    <property type="match status" value="1"/>
</dbReference>
<dbReference type="PANTHER" id="PTHR19849">
    <property type="entry name" value="PHOSPHOLIPASE A-2-ACTIVATING PROTEIN"/>
    <property type="match status" value="1"/>
</dbReference>
<keyword evidence="10" id="KW-1185">Reference proteome</keyword>
<dbReference type="AlphaFoldDB" id="A0AA39X729"/>
<evidence type="ECO:0000313" key="10">
    <source>
        <dbReference type="Proteomes" id="UP001174934"/>
    </source>
</evidence>
<evidence type="ECO:0000256" key="4">
    <source>
        <dbReference type="ARBA" id="ARBA00022737"/>
    </source>
</evidence>
<proteinExistence type="predicted"/>
<dbReference type="InterPro" id="IPR013535">
    <property type="entry name" value="PUL_dom"/>
</dbReference>
<dbReference type="PROSITE" id="PS50082">
    <property type="entry name" value="WD_REPEATS_2"/>
    <property type="match status" value="3"/>
</dbReference>
<sequence>MPDFKLSAQLKGHEGDVRAVCFPTGSIVLSASRDHTVRLWRKTSKSPAYDDTITSQGHGYINSLTFIRPTPNYPDGLIVSSGAEPVIEVKKPTSTSTENAERLLVGHGNNVCALDASPKGSIVVSGSWDGKAIVWRTDKWEMAHHLIHEGDVKSVWAVLAYDENTVITGSADNQIRIFRLQTSKNGEVAPVRTLTTTAVVRALCRLPTGLRGHPTGADFVSAGNDNIIRLWKLNGQEVGTLQGHESFIYSLACLPGGEIVSAGEDRTVRIWKNTECVQTITHPAISVWSVAVCPETGDIASGTSDNMVRIFTRDAKRIAEPDVLAQFDESVQASAIPQQQLGTAINKETLQPKSWLETHSGTRDGQVVTVLEDNGSIGAYTWSTGQWNHVGTVVESAGSSGKKVSYQGKEWDFVFDVDIEDGKPALKLPYNLSDNPYDTATKFLGDNELPITYLDSVANFITKNTAGATLGQTSSDLSSDPYGTNSRYRPDQPSKPKYLPHIQYLTLTQGKLEPALKRLKDLNIKQIQAGNKHIALNPNNITLLESLVEALISTPAETPLPDVDESKQIIFTLATQWPYADRLPTLDIIRCMAARPSVASPSDDNTRYGSLINVALRGALDTSAPISSESDLDLSSLITDKVDTPKVNANSIMMALRTFTNLFNTPEGQKLVTADVDTVISFLARVVGLDNNDTPIGTENNNLQIALTSTVFNLACFAYRERRKTPAEERIHLGAIARIISVVEAVVARQSDAEVLFRALMALGMLLSIGGEPRELAKSFGVGAWVGQAAKKSSDARVKDVAGECLGYLK</sequence>
<organism evidence="9 10">
    <name type="scientific">Bombardia bombarda</name>
    <dbReference type="NCBI Taxonomy" id="252184"/>
    <lineage>
        <taxon>Eukaryota</taxon>
        <taxon>Fungi</taxon>
        <taxon>Dikarya</taxon>
        <taxon>Ascomycota</taxon>
        <taxon>Pezizomycotina</taxon>
        <taxon>Sordariomycetes</taxon>
        <taxon>Sordariomycetidae</taxon>
        <taxon>Sordariales</taxon>
        <taxon>Lasiosphaeriaceae</taxon>
        <taxon>Bombardia</taxon>
    </lineage>
</organism>
<feature type="repeat" description="WD" evidence="5">
    <location>
        <begin position="104"/>
        <end position="145"/>
    </location>
</feature>
<keyword evidence="3 5" id="KW-0853">WD repeat</keyword>
<dbReference type="SMART" id="SM00320">
    <property type="entry name" value="WD40"/>
    <property type="match status" value="6"/>
</dbReference>
<dbReference type="Gene3D" id="2.130.10.10">
    <property type="entry name" value="YVTN repeat-like/Quinoprotein amine dehydrogenase"/>
    <property type="match status" value="1"/>
</dbReference>
<evidence type="ECO:0000259" key="8">
    <source>
        <dbReference type="PROSITE" id="PS51396"/>
    </source>
</evidence>
<accession>A0AA39X729</accession>
<protein>
    <submittedName>
        <fullName evidence="9">PUL domain-containing protein</fullName>
    </submittedName>
</protein>
<evidence type="ECO:0000256" key="5">
    <source>
        <dbReference type="PROSITE-ProRule" id="PRU00221"/>
    </source>
</evidence>
<dbReference type="InterPro" id="IPR036322">
    <property type="entry name" value="WD40_repeat_dom_sf"/>
</dbReference>
<dbReference type="Gene3D" id="1.25.10.10">
    <property type="entry name" value="Leucine-rich Repeat Variant"/>
    <property type="match status" value="1"/>
</dbReference>
<dbReference type="Proteomes" id="UP001174934">
    <property type="component" value="Unassembled WGS sequence"/>
</dbReference>
<dbReference type="Pfam" id="PF08324">
    <property type="entry name" value="PUL"/>
    <property type="match status" value="1"/>
</dbReference>
<evidence type="ECO:0000313" key="9">
    <source>
        <dbReference type="EMBL" id="KAK0628316.1"/>
    </source>
</evidence>
<dbReference type="SUPFAM" id="SSF50978">
    <property type="entry name" value="WD40 repeat-like"/>
    <property type="match status" value="1"/>
</dbReference>
<feature type="compositionally biased region" description="Polar residues" evidence="6">
    <location>
        <begin position="471"/>
        <end position="487"/>
    </location>
</feature>
<dbReference type="CDD" id="cd00200">
    <property type="entry name" value="WD40"/>
    <property type="match status" value="1"/>
</dbReference>
<feature type="domain" description="PUL" evidence="8">
    <location>
        <begin position="497"/>
        <end position="808"/>
    </location>
</feature>
<feature type="region of interest" description="Disordered" evidence="6">
    <location>
        <begin position="471"/>
        <end position="493"/>
    </location>
</feature>
<dbReference type="GO" id="GO:0043161">
    <property type="term" value="P:proteasome-mediated ubiquitin-dependent protein catabolic process"/>
    <property type="evidence" value="ECO:0007669"/>
    <property type="project" value="TreeGrafter"/>
</dbReference>